<reference evidence="1 2" key="1">
    <citation type="journal article" date="2016" name="Syst. Appl. Microbiol.">
        <title>Vibrio bivalvicida sp. nov., a novel larval pathogen for bivalve molluscs reared in a hatchery.</title>
        <authorList>
            <person name="Dubert J."/>
            <person name="Romalde J.L."/>
            <person name="Prado S."/>
            <person name="Barja J.L."/>
        </authorList>
    </citation>
    <scope>NUCLEOTIDE SEQUENCE [LARGE SCALE GENOMIC DNA]</scope>
    <source>
        <strain evidence="1 2">605</strain>
    </source>
</reference>
<evidence type="ECO:0000313" key="1">
    <source>
        <dbReference type="EMBL" id="OAJ93536.1"/>
    </source>
</evidence>
<organism evidence="1 2">
    <name type="scientific">Vibrio bivalvicida</name>
    <dbReference type="NCBI Taxonomy" id="1276888"/>
    <lineage>
        <taxon>Bacteria</taxon>
        <taxon>Pseudomonadati</taxon>
        <taxon>Pseudomonadota</taxon>
        <taxon>Gammaproteobacteria</taxon>
        <taxon>Vibrionales</taxon>
        <taxon>Vibrionaceae</taxon>
        <taxon>Vibrio</taxon>
        <taxon>Vibrio oreintalis group</taxon>
    </lineage>
</organism>
<name>A0A177XYU9_9VIBR</name>
<comment type="caution">
    <text evidence="1">The sequence shown here is derived from an EMBL/GenBank/DDBJ whole genome shotgun (WGS) entry which is preliminary data.</text>
</comment>
<dbReference type="RefSeq" id="WP_054963609.1">
    <property type="nucleotide sequence ID" value="NZ_LLEI02000042.1"/>
</dbReference>
<gene>
    <name evidence="1" type="ORF">APB76_14350</name>
</gene>
<dbReference type="EMBL" id="LLEI02000042">
    <property type="protein sequence ID" value="OAJ93536.1"/>
    <property type="molecule type" value="Genomic_DNA"/>
</dbReference>
<protein>
    <submittedName>
        <fullName evidence="1">Uncharacterized protein</fullName>
    </submittedName>
</protein>
<evidence type="ECO:0000313" key="2">
    <source>
        <dbReference type="Proteomes" id="UP000078406"/>
    </source>
</evidence>
<dbReference type="Proteomes" id="UP000078406">
    <property type="component" value="Unassembled WGS sequence"/>
</dbReference>
<sequence length="103" mass="11763">MSINKHNEEIVNEIVRAFDEAGFNLESQRLKSFWQALNSVEREKKTAAAQSIIGYCHPKAWGDLSVAGKCHSYKSIQEWDKALAKLTKIAKNQLKHHKRNAQT</sequence>
<accession>A0A177XYU9</accession>
<proteinExistence type="predicted"/>
<dbReference type="AlphaFoldDB" id="A0A177XYU9"/>